<organism evidence="3 4">
    <name type="scientific">Lentibacillus halophilus</name>
    <dbReference type="NCBI Taxonomy" id="295065"/>
    <lineage>
        <taxon>Bacteria</taxon>
        <taxon>Bacillati</taxon>
        <taxon>Bacillota</taxon>
        <taxon>Bacilli</taxon>
        <taxon>Bacillales</taxon>
        <taxon>Bacillaceae</taxon>
        <taxon>Lentibacillus</taxon>
    </lineage>
</organism>
<dbReference type="SUPFAM" id="SSF51735">
    <property type="entry name" value="NAD(P)-binding Rossmann-fold domains"/>
    <property type="match status" value="1"/>
</dbReference>
<dbReference type="Gene3D" id="3.40.50.720">
    <property type="entry name" value="NAD(P)-binding Rossmann-like Domain"/>
    <property type="match status" value="1"/>
</dbReference>
<evidence type="ECO:0000259" key="2">
    <source>
        <dbReference type="Pfam" id="PF04321"/>
    </source>
</evidence>
<dbReference type="Pfam" id="PF04321">
    <property type="entry name" value="RmlD_sub_bind"/>
    <property type="match status" value="1"/>
</dbReference>
<gene>
    <name evidence="3" type="ORF">GCM10008983_10820</name>
</gene>
<feature type="domain" description="RmlD-like substrate binding" evidence="2">
    <location>
        <begin position="93"/>
        <end position="274"/>
    </location>
</feature>
<dbReference type="InterPro" id="IPR036291">
    <property type="entry name" value="NAD(P)-bd_dom_sf"/>
</dbReference>
<sequence length="278" mass="31364">MNVCVFGASGYLGSTVYQLLKNEPSLDVSGTYLTDPGAFTDLHKLDVNDPESFSGFYKTMQPDVVVWSVMSGTYEDDLINEGLLHLLDHLRPETKLIYLSTDFVFSDGNGPYNEEDYVSKWPDEHTLSTYANAKIKAERMIADQVTNYAILRAGPIYGENHLGQQDERTKQLKETLANEQITAYRPDLIRTFVHVEDLAAAVVAFVSNGLTGIYHTGAKRQASFYTFMRKMTEMLGYQPERIEKAPEDDQPDKEMPKNTALSTEKITAETDLHFRPLP</sequence>
<comment type="caution">
    <text evidence="3">The sequence shown here is derived from an EMBL/GenBank/DDBJ whole genome shotgun (WGS) entry which is preliminary data.</text>
</comment>
<proteinExistence type="predicted"/>
<dbReference type="RefSeq" id="WP_343751675.1">
    <property type="nucleotide sequence ID" value="NZ_BAAADM010000030.1"/>
</dbReference>
<protein>
    <submittedName>
        <fullName evidence="3">SDR family oxidoreductase</fullName>
    </submittedName>
</protein>
<feature type="compositionally biased region" description="Basic and acidic residues" evidence="1">
    <location>
        <begin position="241"/>
        <end position="256"/>
    </location>
</feature>
<evidence type="ECO:0000313" key="3">
    <source>
        <dbReference type="EMBL" id="GAA0436019.1"/>
    </source>
</evidence>
<dbReference type="PANTHER" id="PTHR43242:SF1">
    <property type="entry name" value="NAD(P)-BINDING ROSSMANN-FOLD SUPERFAMILY PROTEIN"/>
    <property type="match status" value="1"/>
</dbReference>
<reference evidence="4" key="1">
    <citation type="journal article" date="2019" name="Int. J. Syst. Evol. Microbiol.">
        <title>The Global Catalogue of Microorganisms (GCM) 10K type strain sequencing project: providing services to taxonomists for standard genome sequencing and annotation.</title>
        <authorList>
            <consortium name="The Broad Institute Genomics Platform"/>
            <consortium name="The Broad Institute Genome Sequencing Center for Infectious Disease"/>
            <person name="Wu L."/>
            <person name="Ma J."/>
        </authorList>
    </citation>
    <scope>NUCLEOTIDE SEQUENCE [LARGE SCALE GENOMIC DNA]</scope>
    <source>
        <strain evidence="4">JCM 12149</strain>
    </source>
</reference>
<dbReference type="EMBL" id="BAAADM010000030">
    <property type="protein sequence ID" value="GAA0436019.1"/>
    <property type="molecule type" value="Genomic_DNA"/>
</dbReference>
<name>A0ABP3J0H2_9BACI</name>
<accession>A0ABP3J0H2</accession>
<feature type="region of interest" description="Disordered" evidence="1">
    <location>
        <begin position="241"/>
        <end position="278"/>
    </location>
</feature>
<evidence type="ECO:0000256" key="1">
    <source>
        <dbReference type="SAM" id="MobiDB-lite"/>
    </source>
</evidence>
<dbReference type="PANTHER" id="PTHR43242">
    <property type="entry name" value="NAD(P)-BINDING ROSSMANN-FOLD SUPERFAMILY PROTEIN"/>
    <property type="match status" value="1"/>
</dbReference>
<evidence type="ECO:0000313" key="4">
    <source>
        <dbReference type="Proteomes" id="UP001501459"/>
    </source>
</evidence>
<feature type="compositionally biased region" description="Basic and acidic residues" evidence="1">
    <location>
        <begin position="266"/>
        <end position="278"/>
    </location>
</feature>
<dbReference type="InterPro" id="IPR029903">
    <property type="entry name" value="RmlD-like-bd"/>
</dbReference>
<dbReference type="Proteomes" id="UP001501459">
    <property type="component" value="Unassembled WGS sequence"/>
</dbReference>
<keyword evidence="4" id="KW-1185">Reference proteome</keyword>